<dbReference type="Proteomes" id="UP001458946">
    <property type="component" value="Unassembled WGS sequence"/>
</dbReference>
<feature type="chain" id="PRO_5045316167" evidence="1">
    <location>
        <begin position="44"/>
        <end position="202"/>
    </location>
</feature>
<organism evidence="2 3">
    <name type="scientific">Deinococcus xinjiangensis</name>
    <dbReference type="NCBI Taxonomy" id="457454"/>
    <lineage>
        <taxon>Bacteria</taxon>
        <taxon>Thermotogati</taxon>
        <taxon>Deinococcota</taxon>
        <taxon>Deinococci</taxon>
        <taxon>Deinococcales</taxon>
        <taxon>Deinococcaceae</taxon>
        <taxon>Deinococcus</taxon>
    </lineage>
</organism>
<reference evidence="2 3" key="1">
    <citation type="submission" date="2024-02" db="EMBL/GenBank/DDBJ databases">
        <title>Deinococcus xinjiangensis NBRC 107630.</title>
        <authorList>
            <person name="Ichikawa N."/>
            <person name="Katano-Makiyama Y."/>
            <person name="Hidaka K."/>
        </authorList>
    </citation>
    <scope>NUCLEOTIDE SEQUENCE [LARGE SCALE GENOMIC DNA]</scope>
    <source>
        <strain evidence="2 3">NBRC 107630</strain>
    </source>
</reference>
<evidence type="ECO:0000313" key="3">
    <source>
        <dbReference type="Proteomes" id="UP001458946"/>
    </source>
</evidence>
<dbReference type="RefSeq" id="WP_353542506.1">
    <property type="nucleotide sequence ID" value="NZ_BAABRN010000025.1"/>
</dbReference>
<dbReference type="EMBL" id="BAABRN010000025">
    <property type="protein sequence ID" value="GAA5502539.1"/>
    <property type="molecule type" value="Genomic_DNA"/>
</dbReference>
<sequence>MIYVTYAGPPSTPQPMMGQGASMTFLSLLLASTLLLTSAEAHAQTWPSTAALLQGTPSLPPQPALFVSSTGQTVREVRFDLSGNSYPPLRFPAYYLPATPPEGKLALRPNVQGGPWLLVMRILPFSGVIQTGQLEYRVLVGNLSSAEEASVPWLPALNEQVIATVDDPLTRYTLQLRLRVEGHETAGEFTTDALFTLKPTGK</sequence>
<evidence type="ECO:0000256" key="1">
    <source>
        <dbReference type="SAM" id="SignalP"/>
    </source>
</evidence>
<feature type="signal peptide" evidence="1">
    <location>
        <begin position="1"/>
        <end position="43"/>
    </location>
</feature>
<keyword evidence="3" id="KW-1185">Reference proteome</keyword>
<protein>
    <submittedName>
        <fullName evidence="2">Uncharacterized protein</fullName>
    </submittedName>
</protein>
<accession>A0ABP9VBB3</accession>
<gene>
    <name evidence="2" type="ORF">Dxin01_02283</name>
</gene>
<name>A0ABP9VBB3_9DEIO</name>
<comment type="caution">
    <text evidence="2">The sequence shown here is derived from an EMBL/GenBank/DDBJ whole genome shotgun (WGS) entry which is preliminary data.</text>
</comment>
<evidence type="ECO:0000313" key="2">
    <source>
        <dbReference type="EMBL" id="GAA5502539.1"/>
    </source>
</evidence>
<proteinExistence type="predicted"/>
<keyword evidence="1" id="KW-0732">Signal</keyword>